<keyword evidence="3" id="KW-1185">Reference proteome</keyword>
<feature type="transmembrane region" description="Helical" evidence="1">
    <location>
        <begin position="89"/>
        <end position="106"/>
    </location>
</feature>
<dbReference type="GeneID" id="65129353"/>
<dbReference type="EMBL" id="MT774384">
    <property type="protein sequence ID" value="QOR58870.1"/>
    <property type="molecule type" value="Genomic_DNA"/>
</dbReference>
<dbReference type="RefSeq" id="YP_010111028.1">
    <property type="nucleotide sequence ID" value="NC_055877.1"/>
</dbReference>
<keyword evidence="1" id="KW-0812">Transmembrane</keyword>
<accession>A0A7M1S0R8</accession>
<evidence type="ECO:0000256" key="1">
    <source>
        <dbReference type="SAM" id="Phobius"/>
    </source>
</evidence>
<evidence type="ECO:0000313" key="2">
    <source>
        <dbReference type="EMBL" id="QOR58870.1"/>
    </source>
</evidence>
<name>A0A7M1S0R8_9CAUD</name>
<dbReference type="Proteomes" id="UP000594003">
    <property type="component" value="Segment"/>
</dbReference>
<proteinExistence type="predicted"/>
<keyword evidence="1" id="KW-1133">Transmembrane helix</keyword>
<protein>
    <submittedName>
        <fullName evidence="2">Uncharacterized protein</fullName>
    </submittedName>
</protein>
<dbReference type="KEGG" id="vg:65129353"/>
<organism evidence="2 3">
    <name type="scientific">uncultured phage cr8_1</name>
    <dbReference type="NCBI Taxonomy" id="2772068"/>
    <lineage>
        <taxon>Viruses</taxon>
        <taxon>Duplodnaviria</taxon>
        <taxon>Heunggongvirae</taxon>
        <taxon>Uroviricota</taxon>
        <taxon>Caudoviricetes</taxon>
        <taxon>Crassvirales</taxon>
        <taxon>Intestiviridae</taxon>
        <taxon>Obtuvirinae</taxon>
        <taxon>Fohxhuevirus</taxon>
        <taxon>Fohxhuevirus gastrointestinalis</taxon>
    </lineage>
</organism>
<keyword evidence="1" id="KW-0472">Membrane</keyword>
<reference evidence="2 3" key="1">
    <citation type="submission" date="2020-07" db="EMBL/GenBank/DDBJ databases">
        <title>Taxonomic proposal: Crassvirales, a new order of highly abundant and diverse bacterial viruses.</title>
        <authorList>
            <person name="Shkoporov A.N."/>
            <person name="Stockdale S.R."/>
            <person name="Guerin E."/>
            <person name="Ross R.P."/>
            <person name="Hill C."/>
        </authorList>
    </citation>
    <scope>NUCLEOTIDE SEQUENCE [LARGE SCALE GENOMIC DNA]</scope>
</reference>
<sequence length="107" mass="12124">MIVLLSCSINSSSKVYIPFTGGLEHDSIKVAIDDLRKANTKLIELSYEKDINKNLRQIIVNDSVLAEQARQRYILLDRSCKKIKKQRNVAYYSTGVAIVLLILSLLK</sequence>
<evidence type="ECO:0000313" key="3">
    <source>
        <dbReference type="Proteomes" id="UP000594003"/>
    </source>
</evidence>